<dbReference type="GO" id="GO:0005524">
    <property type="term" value="F:ATP binding"/>
    <property type="evidence" value="ECO:0007669"/>
    <property type="project" value="UniProtKB-KW"/>
</dbReference>
<evidence type="ECO:0000259" key="18">
    <source>
        <dbReference type="PROSITE" id="PS51481"/>
    </source>
</evidence>
<dbReference type="GO" id="GO:0019563">
    <property type="term" value="P:glycerol catabolic process"/>
    <property type="evidence" value="ECO:0007669"/>
    <property type="project" value="TreeGrafter"/>
</dbReference>
<keyword evidence="5" id="KW-0808">Transferase</keyword>
<dbReference type="GO" id="GO:0050354">
    <property type="term" value="F:triokinase activity"/>
    <property type="evidence" value="ECO:0007669"/>
    <property type="project" value="UniProtKB-EC"/>
</dbReference>
<evidence type="ECO:0000256" key="2">
    <source>
        <dbReference type="ARBA" id="ARBA00012110"/>
    </source>
</evidence>
<organism evidence="19 20">
    <name type="scientific">Amphibalanus amphitrite</name>
    <name type="common">Striped barnacle</name>
    <name type="synonym">Balanus amphitrite</name>
    <dbReference type="NCBI Taxonomy" id="1232801"/>
    <lineage>
        <taxon>Eukaryota</taxon>
        <taxon>Metazoa</taxon>
        <taxon>Ecdysozoa</taxon>
        <taxon>Arthropoda</taxon>
        <taxon>Crustacea</taxon>
        <taxon>Multicrustacea</taxon>
        <taxon>Cirripedia</taxon>
        <taxon>Thoracica</taxon>
        <taxon>Thoracicalcarea</taxon>
        <taxon>Balanomorpha</taxon>
        <taxon>Balanoidea</taxon>
        <taxon>Balanidae</taxon>
        <taxon>Amphibalaninae</taxon>
        <taxon>Amphibalanus</taxon>
    </lineage>
</organism>
<dbReference type="EC" id="4.6.1.15" evidence="3"/>
<keyword evidence="7 19" id="KW-0418">Kinase</keyword>
<dbReference type="AlphaFoldDB" id="A0A6A4X1S2"/>
<dbReference type="PANTHER" id="PTHR28629">
    <property type="entry name" value="TRIOKINASE/FMN CYCLASE"/>
    <property type="match status" value="1"/>
</dbReference>
<evidence type="ECO:0000256" key="8">
    <source>
        <dbReference type="ARBA" id="ARBA00022840"/>
    </source>
</evidence>
<evidence type="ECO:0000256" key="16">
    <source>
        <dbReference type="SAM" id="Phobius"/>
    </source>
</evidence>
<dbReference type="InterPro" id="IPR036117">
    <property type="entry name" value="DhaL_dom_sf"/>
</dbReference>
<dbReference type="InterPro" id="IPR004007">
    <property type="entry name" value="DhaL_dom"/>
</dbReference>
<reference evidence="19 20" key="1">
    <citation type="submission" date="2019-07" db="EMBL/GenBank/DDBJ databases">
        <title>Draft genome assembly of a fouling barnacle, Amphibalanus amphitrite (Darwin, 1854): The first reference genome for Thecostraca.</title>
        <authorList>
            <person name="Kim W."/>
        </authorList>
    </citation>
    <scope>NUCLEOTIDE SEQUENCE [LARGE SCALE GENOMIC DNA]</scope>
    <source>
        <strain evidence="19">SNU_AA5</strain>
        <tissue evidence="19">Soma without cirri and trophi</tissue>
    </source>
</reference>
<evidence type="ECO:0000313" key="20">
    <source>
        <dbReference type="Proteomes" id="UP000440578"/>
    </source>
</evidence>
<evidence type="ECO:0000256" key="7">
    <source>
        <dbReference type="ARBA" id="ARBA00022777"/>
    </source>
</evidence>
<dbReference type="Pfam" id="PF02733">
    <property type="entry name" value="Dak1"/>
    <property type="match status" value="1"/>
</dbReference>
<comment type="catalytic activity">
    <reaction evidence="13">
        <text>D-glyceraldehyde + ATP = D-glyceraldehyde 3-phosphate + ADP + H(+)</text>
        <dbReference type="Rhea" id="RHEA:13941"/>
        <dbReference type="ChEBI" id="CHEBI:15378"/>
        <dbReference type="ChEBI" id="CHEBI:17378"/>
        <dbReference type="ChEBI" id="CHEBI:30616"/>
        <dbReference type="ChEBI" id="CHEBI:59776"/>
        <dbReference type="ChEBI" id="CHEBI:456216"/>
        <dbReference type="EC" id="2.7.1.28"/>
    </reaction>
</comment>
<dbReference type="PROSITE" id="PS51481">
    <property type="entry name" value="DHAK"/>
    <property type="match status" value="1"/>
</dbReference>
<dbReference type="SMART" id="SM01120">
    <property type="entry name" value="Dak2"/>
    <property type="match status" value="1"/>
</dbReference>
<dbReference type="GO" id="GO:0005829">
    <property type="term" value="C:cytosol"/>
    <property type="evidence" value="ECO:0007669"/>
    <property type="project" value="TreeGrafter"/>
</dbReference>
<dbReference type="InterPro" id="IPR004006">
    <property type="entry name" value="DhaK_dom"/>
</dbReference>
<dbReference type="PROSITE" id="PS51480">
    <property type="entry name" value="DHAL"/>
    <property type="match status" value="1"/>
</dbReference>
<dbReference type="EC" id="2.7.1.28" evidence="2"/>
<keyword evidence="20" id="KW-1185">Reference proteome</keyword>
<evidence type="ECO:0000313" key="19">
    <source>
        <dbReference type="EMBL" id="KAF0313636.1"/>
    </source>
</evidence>
<evidence type="ECO:0000256" key="4">
    <source>
        <dbReference type="ARBA" id="ARBA00018932"/>
    </source>
</evidence>
<comment type="catalytic activity">
    <reaction evidence="14">
        <text>FAD = riboflavin cyclic-4',5'-phosphate + AMP + H(+)</text>
        <dbReference type="Rhea" id="RHEA:13729"/>
        <dbReference type="ChEBI" id="CHEBI:15378"/>
        <dbReference type="ChEBI" id="CHEBI:57692"/>
        <dbReference type="ChEBI" id="CHEBI:76202"/>
        <dbReference type="ChEBI" id="CHEBI:456215"/>
        <dbReference type="EC" id="4.6.1.15"/>
    </reaction>
</comment>
<keyword evidence="8" id="KW-0067">ATP-binding</keyword>
<evidence type="ECO:0000256" key="13">
    <source>
        <dbReference type="ARBA" id="ARBA00047974"/>
    </source>
</evidence>
<dbReference type="EC" id="2.7.1.29" evidence="1"/>
<dbReference type="EMBL" id="VIIS01000074">
    <property type="protein sequence ID" value="KAF0313636.1"/>
    <property type="molecule type" value="Genomic_DNA"/>
</dbReference>
<dbReference type="Pfam" id="PF02734">
    <property type="entry name" value="Dak2"/>
    <property type="match status" value="1"/>
</dbReference>
<evidence type="ECO:0000256" key="15">
    <source>
        <dbReference type="ARBA" id="ARBA00048898"/>
    </source>
</evidence>
<keyword evidence="9" id="KW-0170">Cobalt</keyword>
<feature type="transmembrane region" description="Helical" evidence="16">
    <location>
        <begin position="21"/>
        <end position="43"/>
    </location>
</feature>
<feature type="domain" description="DhaL" evidence="17">
    <location>
        <begin position="440"/>
        <end position="620"/>
    </location>
</feature>
<feature type="domain" description="DhaK" evidence="18">
    <location>
        <begin position="56"/>
        <end position="402"/>
    </location>
</feature>
<evidence type="ECO:0000256" key="9">
    <source>
        <dbReference type="ARBA" id="ARBA00023285"/>
    </source>
</evidence>
<dbReference type="PANTHER" id="PTHR28629:SF4">
    <property type="entry name" value="TRIOKINASE_FMN CYCLASE"/>
    <property type="match status" value="1"/>
</dbReference>
<dbReference type="InterPro" id="IPR050861">
    <property type="entry name" value="Dihydroxyacetone_Kinase"/>
</dbReference>
<keyword evidence="16" id="KW-1133">Transmembrane helix</keyword>
<protein>
    <recommendedName>
        <fullName evidence="4">Triokinase/FMN cyclase</fullName>
        <ecNumber evidence="2">2.7.1.28</ecNumber>
        <ecNumber evidence="1">2.7.1.29</ecNumber>
        <ecNumber evidence="3">4.6.1.15</ecNumber>
    </recommendedName>
    <alternativeName>
        <fullName evidence="10">Bifunctional ATP-dependent dihydroxyacetone kinase/FAD-AMP lyase (cyclizing)</fullName>
    </alternativeName>
</protein>
<comment type="function">
    <text evidence="11">Catalyzes both the phosphorylation of dihydroxyacetone and of glyceraldehyde, and the splitting of ribonucleoside diphosphate-X compounds among which FAD is the best substrate. Represses IFIH1-mediated cellular antiviral response.</text>
</comment>
<dbReference type="FunFam" id="3.40.50.10440:FF:000001">
    <property type="entry name" value="Dihydroxyacetone kinase, DhaK subunit"/>
    <property type="match status" value="1"/>
</dbReference>
<accession>A0A6A4X1S2</accession>
<dbReference type="Proteomes" id="UP000440578">
    <property type="component" value="Unassembled WGS sequence"/>
</dbReference>
<evidence type="ECO:0000256" key="10">
    <source>
        <dbReference type="ARBA" id="ARBA00032426"/>
    </source>
</evidence>
<comment type="subunit">
    <text evidence="12">Homodimer. Interacts with IFIH1 (via the CARD domains), the interaction is inhibited by viral infection.</text>
</comment>
<dbReference type="OrthoDB" id="1724672at2759"/>
<dbReference type="Gene3D" id="1.25.40.340">
    <property type="match status" value="1"/>
</dbReference>
<evidence type="ECO:0000256" key="5">
    <source>
        <dbReference type="ARBA" id="ARBA00022679"/>
    </source>
</evidence>
<keyword evidence="16" id="KW-0812">Transmembrane</keyword>
<comment type="catalytic activity">
    <reaction evidence="15">
        <text>dihydroxyacetone + ATP = dihydroxyacetone phosphate + ADP + H(+)</text>
        <dbReference type="Rhea" id="RHEA:15773"/>
        <dbReference type="ChEBI" id="CHEBI:15378"/>
        <dbReference type="ChEBI" id="CHEBI:16016"/>
        <dbReference type="ChEBI" id="CHEBI:30616"/>
        <dbReference type="ChEBI" id="CHEBI:57642"/>
        <dbReference type="ChEBI" id="CHEBI:456216"/>
        <dbReference type="EC" id="2.7.1.29"/>
    </reaction>
</comment>
<dbReference type="SUPFAM" id="SSF82549">
    <property type="entry name" value="DAK1/DegV-like"/>
    <property type="match status" value="1"/>
</dbReference>
<dbReference type="GO" id="GO:0004371">
    <property type="term" value="F:glycerone kinase activity"/>
    <property type="evidence" value="ECO:0007669"/>
    <property type="project" value="UniProtKB-EC"/>
</dbReference>
<keyword evidence="16" id="KW-0472">Membrane</keyword>
<evidence type="ECO:0000256" key="11">
    <source>
        <dbReference type="ARBA" id="ARBA00045490"/>
    </source>
</evidence>
<evidence type="ECO:0000259" key="17">
    <source>
        <dbReference type="PROSITE" id="PS51480"/>
    </source>
</evidence>
<evidence type="ECO:0000256" key="6">
    <source>
        <dbReference type="ARBA" id="ARBA00022741"/>
    </source>
</evidence>
<sequence>MMRRRRRREDDEEKFSSSSSLRRLLLIIVDYSIVFTSSGAVFIRSVTMATVQLLYSPSQCVDDALEGLLATQPGLARLRGHRVIVRRDLARWRAGCAHPHRFSVVSGGGSGHEPAHAGLVGPGLLTAAVCGDVFASPPVSAILAALRAVAAPAGVLLIVMNYTGDRLNFGLAAERARAEGVPVEMVVVGEDSALTGRDRSAGRRGLAGTIFIEKLAGACAEEGRRPLAEVAALLRAVVHQVATISVSLSACVKPGGGPSFDLPLGSMEIGVGIHGEAGVGRGPAVTADRAVAMMLDHLTSAESPVSLRLSGKVALLVNSLGGLSDVELRVVTTAAVTELRRRGVEVVRCLAGRLITSLAMSGVSLTVLNVCNPELGDSVPSVTAEQLLEWLDASQSASAPGWRYSAAPRDFHHLPRVVFPRAPQSTEVDSGSAQDDTVARRLSRCVEFAARALLACSGQMERLESGGGDSSDSSALYGGQMAALCRSVLDALPDLPLSRPSDLLSSLSELCERSAGLPGEEYSLVLAAAAAAISETPDDWVGALRRGTEALRSWSPAPPGQRWTLDALQSALDAAERTGTAEAAAEAAQLAAEQTAARTASGRPAPAAHAVGVWVRAVAEALKLH</sequence>
<proteinExistence type="predicted"/>
<evidence type="ECO:0000256" key="14">
    <source>
        <dbReference type="ARBA" id="ARBA00048526"/>
    </source>
</evidence>
<evidence type="ECO:0000256" key="12">
    <source>
        <dbReference type="ARBA" id="ARBA00046681"/>
    </source>
</evidence>
<dbReference type="SUPFAM" id="SSF101473">
    <property type="entry name" value="DhaL-like"/>
    <property type="match status" value="1"/>
</dbReference>
<dbReference type="Gene3D" id="3.30.1180.20">
    <property type="entry name" value="Dihydroxyacetone kinase, domain 2"/>
    <property type="match status" value="1"/>
</dbReference>
<gene>
    <name evidence="19" type="primary">TKFC_0</name>
    <name evidence="19" type="ORF">FJT64_015770</name>
</gene>
<evidence type="ECO:0000256" key="3">
    <source>
        <dbReference type="ARBA" id="ARBA00012578"/>
    </source>
</evidence>
<dbReference type="Gene3D" id="3.40.50.10440">
    <property type="entry name" value="Dihydroxyacetone kinase, domain 1"/>
    <property type="match status" value="1"/>
</dbReference>
<keyword evidence="6" id="KW-0547">Nucleotide-binding</keyword>
<name>A0A6A4X1S2_AMPAM</name>
<evidence type="ECO:0000256" key="1">
    <source>
        <dbReference type="ARBA" id="ARBA00012107"/>
    </source>
</evidence>
<dbReference type="GO" id="GO:0034012">
    <property type="term" value="F:FAD-AMP lyase (cyclizing) activity"/>
    <property type="evidence" value="ECO:0007669"/>
    <property type="project" value="UniProtKB-EC"/>
</dbReference>
<comment type="caution">
    <text evidence="19">The sequence shown here is derived from an EMBL/GenBank/DDBJ whole genome shotgun (WGS) entry which is preliminary data.</text>
</comment>